<sequence>MEKLKQLLHPGRSLALEEWPSFRQWAVCFIVCNFNVDVGPEIELIYPPEVSFTASDLSAICFNSFPERHDTDIEGDVFFQFTVRNNSPDVPLLSPAPPHGSADAFYGNCIFRQEYDSMTKRSFNQRSLVLISTHEFPSFFAKLLRIVTDCGPISDPTRLEAACSQISEWPAPFVGHLELPFLGSLLKLEIPPHPSFPLQGLWTSLPRSDLIFAYEPMTCWDTVLPYIPSLAELYVVYEKLLLGESVIVLAKSPHICADFVSILNDLIRPVPYAGVRRPYLTMQSDFFIGSHDRATPRHFLIGITNPFLLKRLMTAAETVNNSSAPSPSISSDTPHILYLKTTPGPPSVKPYSAHHRRKHTTEFDIPGGLEPQGPTKRFLKSDHAFTAALDNALRVERENPTGPPLASPLIRRHFAELTAQILAPINRYLTTHMKASSSAVPVQGSSFAGPSHYANFSQATFLQSLAKHGAAVKFRGQNPLQRYKARDAFYERFCQSHNFFAWLEMKVTLEREASAGMLGGPGTGPVA</sequence>
<dbReference type="GO" id="GO:0005085">
    <property type="term" value="F:guanyl-nucleotide exchange factor activity"/>
    <property type="evidence" value="ECO:0007669"/>
    <property type="project" value="InterPro"/>
</dbReference>
<evidence type="ECO:0000259" key="2">
    <source>
        <dbReference type="PROSITE" id="PS50211"/>
    </source>
</evidence>
<evidence type="ECO:0000313" key="4">
    <source>
        <dbReference type="Proteomes" id="UP000799640"/>
    </source>
</evidence>
<organism evidence="3 4">
    <name type="scientific">Trichodelitschia bisporula</name>
    <dbReference type="NCBI Taxonomy" id="703511"/>
    <lineage>
        <taxon>Eukaryota</taxon>
        <taxon>Fungi</taxon>
        <taxon>Dikarya</taxon>
        <taxon>Ascomycota</taxon>
        <taxon>Pezizomycotina</taxon>
        <taxon>Dothideomycetes</taxon>
        <taxon>Dothideomycetes incertae sedis</taxon>
        <taxon>Phaeotrichales</taxon>
        <taxon>Phaeotrichaceae</taxon>
        <taxon>Trichodelitschia</taxon>
    </lineage>
</organism>
<reference evidence="3" key="1">
    <citation type="journal article" date="2020" name="Stud. Mycol.">
        <title>101 Dothideomycetes genomes: a test case for predicting lifestyles and emergence of pathogens.</title>
        <authorList>
            <person name="Haridas S."/>
            <person name="Albert R."/>
            <person name="Binder M."/>
            <person name="Bloem J."/>
            <person name="Labutti K."/>
            <person name="Salamov A."/>
            <person name="Andreopoulos B."/>
            <person name="Baker S."/>
            <person name="Barry K."/>
            <person name="Bills G."/>
            <person name="Bluhm B."/>
            <person name="Cannon C."/>
            <person name="Castanera R."/>
            <person name="Culley D."/>
            <person name="Daum C."/>
            <person name="Ezra D."/>
            <person name="Gonzalez J."/>
            <person name="Henrissat B."/>
            <person name="Kuo A."/>
            <person name="Liang C."/>
            <person name="Lipzen A."/>
            <person name="Lutzoni F."/>
            <person name="Magnuson J."/>
            <person name="Mondo S."/>
            <person name="Nolan M."/>
            <person name="Ohm R."/>
            <person name="Pangilinan J."/>
            <person name="Park H.-J."/>
            <person name="Ramirez L."/>
            <person name="Alfaro M."/>
            <person name="Sun H."/>
            <person name="Tritt A."/>
            <person name="Yoshinaga Y."/>
            <person name="Zwiers L.-H."/>
            <person name="Turgeon B."/>
            <person name="Goodwin S."/>
            <person name="Spatafora J."/>
            <person name="Crous P."/>
            <person name="Grigoriev I."/>
        </authorList>
    </citation>
    <scope>NUCLEOTIDE SEQUENCE</scope>
    <source>
        <strain evidence="3">CBS 262.69</strain>
    </source>
</reference>
<dbReference type="InterPro" id="IPR037516">
    <property type="entry name" value="Tripartite_DENN"/>
</dbReference>
<protein>
    <submittedName>
        <fullName evidence="3">DUF1630-domain-containing protein</fullName>
    </submittedName>
</protein>
<gene>
    <name evidence="3" type="ORF">EJ06DRAFT_528604</name>
</gene>
<proteinExistence type="inferred from homology"/>
<dbReference type="PANTHER" id="PTHR13677:SF0">
    <property type="entry name" value="LD41638P"/>
    <property type="match status" value="1"/>
</dbReference>
<feature type="domain" description="UDENN" evidence="2">
    <location>
        <begin position="27"/>
        <end position="513"/>
    </location>
</feature>
<dbReference type="PANTHER" id="PTHR13677">
    <property type="entry name" value="LD41638P"/>
    <property type="match status" value="1"/>
</dbReference>
<dbReference type="EMBL" id="ML996691">
    <property type="protein sequence ID" value="KAF2402498.1"/>
    <property type="molecule type" value="Genomic_DNA"/>
</dbReference>
<name>A0A6G1I2H3_9PEZI</name>
<dbReference type="AlphaFoldDB" id="A0A6G1I2H3"/>
<evidence type="ECO:0000256" key="1">
    <source>
        <dbReference type="ARBA" id="ARBA00007159"/>
    </source>
</evidence>
<dbReference type="InterPro" id="IPR024224">
    <property type="entry name" value="DENND6"/>
</dbReference>
<dbReference type="OrthoDB" id="10265409at2759"/>
<keyword evidence="4" id="KW-1185">Reference proteome</keyword>
<comment type="similarity">
    <text evidence="1">Belongs to the DENND6 family.</text>
</comment>
<dbReference type="PROSITE" id="PS50211">
    <property type="entry name" value="DENN"/>
    <property type="match status" value="1"/>
</dbReference>
<evidence type="ECO:0000313" key="3">
    <source>
        <dbReference type="EMBL" id="KAF2402498.1"/>
    </source>
</evidence>
<accession>A0A6G1I2H3</accession>
<dbReference type="Proteomes" id="UP000799640">
    <property type="component" value="Unassembled WGS sequence"/>
</dbReference>
<dbReference type="GO" id="GO:0055037">
    <property type="term" value="C:recycling endosome"/>
    <property type="evidence" value="ECO:0007669"/>
    <property type="project" value="TreeGrafter"/>
</dbReference>